<dbReference type="SUPFAM" id="SSF46785">
    <property type="entry name" value="Winged helix' DNA-binding domain"/>
    <property type="match status" value="1"/>
</dbReference>
<keyword evidence="1" id="KW-0805">Transcription regulation</keyword>
<reference evidence="6" key="1">
    <citation type="submission" date="2016-10" db="EMBL/GenBank/DDBJ databases">
        <authorList>
            <person name="Varghese N."/>
            <person name="Submissions S."/>
        </authorList>
    </citation>
    <scope>NUCLEOTIDE SEQUENCE [LARGE SCALE GENOMIC DNA]</scope>
    <source>
        <strain evidence="6">CGMCC 1.8946</strain>
    </source>
</reference>
<dbReference type="SMART" id="SM00418">
    <property type="entry name" value="HTH_ARSR"/>
    <property type="match status" value="1"/>
</dbReference>
<accession>A0A1G4TXD8</accession>
<keyword evidence="6" id="KW-1185">Reference proteome</keyword>
<name>A0A1G4TXD8_9BACL</name>
<dbReference type="GO" id="GO:0003677">
    <property type="term" value="F:DNA binding"/>
    <property type="evidence" value="ECO:0007669"/>
    <property type="project" value="UniProtKB-KW"/>
</dbReference>
<gene>
    <name evidence="5" type="ORF">SAMN04487970_107015</name>
</gene>
<dbReference type="OrthoDB" id="155998at2"/>
<keyword evidence="3" id="KW-0804">Transcription</keyword>
<dbReference type="RefSeq" id="WP_090676925.1">
    <property type="nucleotide sequence ID" value="NZ_FMTT01000070.1"/>
</dbReference>
<evidence type="ECO:0000313" key="5">
    <source>
        <dbReference type="EMBL" id="SCW85259.1"/>
    </source>
</evidence>
<protein>
    <submittedName>
        <fullName evidence="5">Predicted transcriptional regulator, ArsR family</fullName>
    </submittedName>
</protein>
<dbReference type="InterPro" id="IPR036388">
    <property type="entry name" value="WH-like_DNA-bd_sf"/>
</dbReference>
<dbReference type="Pfam" id="PF12840">
    <property type="entry name" value="HTH_20"/>
    <property type="match status" value="1"/>
</dbReference>
<evidence type="ECO:0000256" key="2">
    <source>
        <dbReference type="ARBA" id="ARBA00023125"/>
    </source>
</evidence>
<dbReference type="GO" id="GO:0003700">
    <property type="term" value="F:DNA-binding transcription factor activity"/>
    <property type="evidence" value="ECO:0007669"/>
    <property type="project" value="InterPro"/>
</dbReference>
<dbReference type="InterPro" id="IPR001845">
    <property type="entry name" value="HTH_ArsR_DNA-bd_dom"/>
</dbReference>
<evidence type="ECO:0000256" key="1">
    <source>
        <dbReference type="ARBA" id="ARBA00023015"/>
    </source>
</evidence>
<dbReference type="InterPro" id="IPR011991">
    <property type="entry name" value="ArsR-like_HTH"/>
</dbReference>
<evidence type="ECO:0000256" key="3">
    <source>
        <dbReference type="ARBA" id="ARBA00023163"/>
    </source>
</evidence>
<evidence type="ECO:0000313" key="6">
    <source>
        <dbReference type="Proteomes" id="UP000198601"/>
    </source>
</evidence>
<keyword evidence="2" id="KW-0238">DNA-binding</keyword>
<dbReference type="STRING" id="624147.SAMN04487970_107015"/>
<dbReference type="Gene3D" id="1.10.10.10">
    <property type="entry name" value="Winged helix-like DNA-binding domain superfamily/Winged helix DNA-binding domain"/>
    <property type="match status" value="1"/>
</dbReference>
<organism evidence="5 6">
    <name type="scientific">Paenibacillus tianmuensis</name>
    <dbReference type="NCBI Taxonomy" id="624147"/>
    <lineage>
        <taxon>Bacteria</taxon>
        <taxon>Bacillati</taxon>
        <taxon>Bacillota</taxon>
        <taxon>Bacilli</taxon>
        <taxon>Bacillales</taxon>
        <taxon>Paenibacillaceae</taxon>
        <taxon>Paenibacillus</taxon>
    </lineage>
</organism>
<dbReference type="PROSITE" id="PS51000">
    <property type="entry name" value="HTH_DEOR_2"/>
    <property type="match status" value="1"/>
</dbReference>
<dbReference type="InterPro" id="IPR001034">
    <property type="entry name" value="DeoR_HTH"/>
</dbReference>
<dbReference type="CDD" id="cd00090">
    <property type="entry name" value="HTH_ARSR"/>
    <property type="match status" value="1"/>
</dbReference>
<dbReference type="InterPro" id="IPR036390">
    <property type="entry name" value="WH_DNA-bd_sf"/>
</dbReference>
<sequence>MNQETDVSTRRVILTMLKTKGALSVGDMSKQLGITEMAVRRHLNTLERDNLIESKLVRQAMGRPSHLYSLTPNADDLFPKKYQHLALELLEELEASLGESNVNLLFERRKERLIDRYGERMKDKPFDGRVQELAEIQNANGYMVELESTGDGGYLLKEYNCPISQVANQYNHACQCELVMFQRLLGPEAEVERKECLAKGGGKCTYAIRPNP</sequence>
<proteinExistence type="predicted"/>
<evidence type="ECO:0000259" key="4">
    <source>
        <dbReference type="PROSITE" id="PS51000"/>
    </source>
</evidence>
<feature type="domain" description="HTH deoR-type" evidence="4">
    <location>
        <begin position="6"/>
        <end position="65"/>
    </location>
</feature>
<dbReference type="Proteomes" id="UP000198601">
    <property type="component" value="Unassembled WGS sequence"/>
</dbReference>
<dbReference type="EMBL" id="FMTT01000070">
    <property type="protein sequence ID" value="SCW85259.1"/>
    <property type="molecule type" value="Genomic_DNA"/>
</dbReference>
<dbReference type="PANTHER" id="PTHR38600:SF2">
    <property type="entry name" value="SLL0088 PROTEIN"/>
    <property type="match status" value="1"/>
</dbReference>
<dbReference type="AlphaFoldDB" id="A0A1G4TXD8"/>
<dbReference type="PANTHER" id="PTHR38600">
    <property type="entry name" value="TRANSCRIPTIONAL REGULATORY PROTEIN"/>
    <property type="match status" value="1"/>
</dbReference>